<name>A0ABN2M849_9MICO</name>
<accession>A0ABN2M849</accession>
<reference evidence="1 2" key="1">
    <citation type="journal article" date="2019" name="Int. J. Syst. Evol. Microbiol.">
        <title>The Global Catalogue of Microorganisms (GCM) 10K type strain sequencing project: providing services to taxonomists for standard genome sequencing and annotation.</title>
        <authorList>
            <consortium name="The Broad Institute Genomics Platform"/>
            <consortium name="The Broad Institute Genome Sequencing Center for Infectious Disease"/>
            <person name="Wu L."/>
            <person name="Ma J."/>
        </authorList>
    </citation>
    <scope>NUCLEOTIDE SEQUENCE [LARGE SCALE GENOMIC DNA]</scope>
    <source>
        <strain evidence="1 2">JCM 14322</strain>
    </source>
</reference>
<dbReference type="SUPFAM" id="SSF48264">
    <property type="entry name" value="Cytochrome P450"/>
    <property type="match status" value="1"/>
</dbReference>
<evidence type="ECO:0000313" key="2">
    <source>
        <dbReference type="Proteomes" id="UP001500002"/>
    </source>
</evidence>
<dbReference type="Proteomes" id="UP001500002">
    <property type="component" value="Unassembled WGS sequence"/>
</dbReference>
<keyword evidence="2" id="KW-1185">Reference proteome</keyword>
<proteinExistence type="predicted"/>
<dbReference type="InterPro" id="IPR036396">
    <property type="entry name" value="Cyt_P450_sf"/>
</dbReference>
<organism evidence="1 2">
    <name type="scientific">Agromyces neolithicus</name>
    <dbReference type="NCBI Taxonomy" id="269420"/>
    <lineage>
        <taxon>Bacteria</taxon>
        <taxon>Bacillati</taxon>
        <taxon>Actinomycetota</taxon>
        <taxon>Actinomycetes</taxon>
        <taxon>Micrococcales</taxon>
        <taxon>Microbacteriaceae</taxon>
        <taxon>Agromyces</taxon>
    </lineage>
</organism>
<evidence type="ECO:0000313" key="1">
    <source>
        <dbReference type="EMBL" id="GAA1811610.1"/>
    </source>
</evidence>
<comment type="caution">
    <text evidence="1">The sequence shown here is derived from an EMBL/GenBank/DDBJ whole genome shotgun (WGS) entry which is preliminary data.</text>
</comment>
<dbReference type="RefSeq" id="WP_344295946.1">
    <property type="nucleotide sequence ID" value="NZ_BAAANJ010000007.1"/>
</dbReference>
<gene>
    <name evidence="1" type="ORF">GCM10009749_20840</name>
</gene>
<sequence>MTIISDPRQAERILADPRYRVPEADVAATGSFDRFRAAVSRFTNGSIHDGRRAQLDARLAHLNLGALADAATTRTRRARRLAERAALDTAALTADVARGVPVASLADVLGFDEADRLTELVALVADRYATGIANDTVAEDDAIERLVAIAPGADIDTRVLEVQLLVQAWAATRALIEGAMRLLACDDHAQRSTAELLREALEQHAPVAMTRRVAPSGELVALRLDGADLAFGTGARRCPAPHHAIAIATAAVDELRRSLDGRDTMPAEREEGSPRADAD</sequence>
<protein>
    <recommendedName>
        <fullName evidence="3">Cytochrome P450</fullName>
    </recommendedName>
</protein>
<evidence type="ECO:0008006" key="3">
    <source>
        <dbReference type="Google" id="ProtNLM"/>
    </source>
</evidence>
<dbReference type="EMBL" id="BAAANJ010000007">
    <property type="protein sequence ID" value="GAA1811610.1"/>
    <property type="molecule type" value="Genomic_DNA"/>
</dbReference>